<sequence>MDMVHKPWPMEQSSPVVSCVVDRSTCGFRNEELAYASSISTTIQGVLSSLKQNLNQNDTRPTLPVGKGDPSAFPSFIVDVVRSSMYSSYAPTIGIFLARRVIADYLNHDLPYKLTPYDVYLTPGCTQAIKIILTVLTRPGANILLLRPGFPLFEACTACNRVEIRHLIFFQKRVGRLILMQWKLLQTKYFCHGYHQSLWKCLHLPKFAQGI</sequence>
<keyword evidence="3" id="KW-1185">Reference proteome</keyword>
<evidence type="ECO:0000313" key="3">
    <source>
        <dbReference type="Proteomes" id="UP001280121"/>
    </source>
</evidence>
<dbReference type="EMBL" id="JANJYI010000005">
    <property type="protein sequence ID" value="KAK2651173.1"/>
    <property type="molecule type" value="Genomic_DNA"/>
</dbReference>
<dbReference type="InterPro" id="IPR015424">
    <property type="entry name" value="PyrdxlP-dep_Trfase"/>
</dbReference>
<organism evidence="2 3">
    <name type="scientific">Dipteronia dyeriana</name>
    <dbReference type="NCBI Taxonomy" id="168575"/>
    <lineage>
        <taxon>Eukaryota</taxon>
        <taxon>Viridiplantae</taxon>
        <taxon>Streptophyta</taxon>
        <taxon>Embryophyta</taxon>
        <taxon>Tracheophyta</taxon>
        <taxon>Spermatophyta</taxon>
        <taxon>Magnoliopsida</taxon>
        <taxon>eudicotyledons</taxon>
        <taxon>Gunneridae</taxon>
        <taxon>Pentapetalae</taxon>
        <taxon>rosids</taxon>
        <taxon>malvids</taxon>
        <taxon>Sapindales</taxon>
        <taxon>Sapindaceae</taxon>
        <taxon>Hippocastanoideae</taxon>
        <taxon>Acereae</taxon>
        <taxon>Dipteronia</taxon>
    </lineage>
</organism>
<proteinExistence type="predicted"/>
<dbReference type="GO" id="GO:0006572">
    <property type="term" value="P:L-tyrosine catabolic process"/>
    <property type="evidence" value="ECO:0007669"/>
    <property type="project" value="TreeGrafter"/>
</dbReference>
<feature type="domain" description="Aminotransferase class I/classII large" evidence="1">
    <location>
        <begin position="82"/>
        <end position="166"/>
    </location>
</feature>
<dbReference type="PANTHER" id="PTHR45744">
    <property type="entry name" value="TYROSINE AMINOTRANSFERASE"/>
    <property type="match status" value="1"/>
</dbReference>
<dbReference type="InterPro" id="IPR004839">
    <property type="entry name" value="Aminotransferase_I/II_large"/>
</dbReference>
<evidence type="ECO:0000259" key="1">
    <source>
        <dbReference type="Pfam" id="PF00155"/>
    </source>
</evidence>
<dbReference type="InterPro" id="IPR015421">
    <property type="entry name" value="PyrdxlP-dep_Trfase_major"/>
</dbReference>
<dbReference type="AlphaFoldDB" id="A0AAD9UBN0"/>
<accession>A0AAD9UBN0</accession>
<dbReference type="PANTHER" id="PTHR45744:SF11">
    <property type="entry name" value="TYROSINE AMINOTRANSFERASE"/>
    <property type="match status" value="1"/>
</dbReference>
<dbReference type="GO" id="GO:0030170">
    <property type="term" value="F:pyridoxal phosphate binding"/>
    <property type="evidence" value="ECO:0007669"/>
    <property type="project" value="InterPro"/>
</dbReference>
<gene>
    <name evidence="2" type="ORF">Ddye_018662</name>
</gene>
<protein>
    <recommendedName>
        <fullName evidence="1">Aminotransferase class I/classII large domain-containing protein</fullName>
    </recommendedName>
</protein>
<dbReference type="Pfam" id="PF00155">
    <property type="entry name" value="Aminotran_1_2"/>
    <property type="match status" value="1"/>
</dbReference>
<evidence type="ECO:0000313" key="2">
    <source>
        <dbReference type="EMBL" id="KAK2651173.1"/>
    </source>
</evidence>
<dbReference type="GO" id="GO:0004838">
    <property type="term" value="F:L-tyrosine-2-oxoglutarate transaminase activity"/>
    <property type="evidence" value="ECO:0007669"/>
    <property type="project" value="TreeGrafter"/>
</dbReference>
<reference evidence="2" key="1">
    <citation type="journal article" date="2023" name="Plant J.">
        <title>Genome sequences and population genomics provide insights into the demographic history, inbreeding, and mutation load of two 'living fossil' tree species of Dipteronia.</title>
        <authorList>
            <person name="Feng Y."/>
            <person name="Comes H.P."/>
            <person name="Chen J."/>
            <person name="Zhu S."/>
            <person name="Lu R."/>
            <person name="Zhang X."/>
            <person name="Li P."/>
            <person name="Qiu J."/>
            <person name="Olsen K.M."/>
            <person name="Qiu Y."/>
        </authorList>
    </citation>
    <scope>NUCLEOTIDE SEQUENCE</scope>
    <source>
        <strain evidence="2">KIB01</strain>
    </source>
</reference>
<dbReference type="Gene3D" id="3.40.640.10">
    <property type="entry name" value="Type I PLP-dependent aspartate aminotransferase-like (Major domain)"/>
    <property type="match status" value="1"/>
</dbReference>
<dbReference type="SUPFAM" id="SSF53383">
    <property type="entry name" value="PLP-dependent transferases"/>
    <property type="match status" value="1"/>
</dbReference>
<name>A0AAD9UBN0_9ROSI</name>
<dbReference type="Proteomes" id="UP001280121">
    <property type="component" value="Unassembled WGS sequence"/>
</dbReference>
<comment type="caution">
    <text evidence="2">The sequence shown here is derived from an EMBL/GenBank/DDBJ whole genome shotgun (WGS) entry which is preliminary data.</text>
</comment>